<name>A0ABV8X0Y7_9LACT</name>
<dbReference type="NCBIfam" id="TIGR02895">
    <property type="entry name" value="spore_sigI"/>
    <property type="match status" value="1"/>
</dbReference>
<comment type="subcellular location">
    <subcellularLocation>
        <location evidence="6">Cytoplasm</location>
    </subcellularLocation>
</comment>
<dbReference type="PANTHER" id="PTHR30385:SF6">
    <property type="entry name" value="RNA POLYMERASE SIGMA FACTOR SIGI"/>
    <property type="match status" value="1"/>
</dbReference>
<feature type="domain" description="RNA polymerase sigma-70 region 2" evidence="7">
    <location>
        <begin position="41"/>
        <end position="108"/>
    </location>
</feature>
<comment type="function">
    <text evidence="6">Sigma factors are initiation factors that promote the attachment of RNA polymerase to specific initiation sites and are then released.</text>
</comment>
<evidence type="ECO:0000256" key="1">
    <source>
        <dbReference type="ARBA" id="ARBA00022490"/>
    </source>
</evidence>
<dbReference type="PANTHER" id="PTHR30385">
    <property type="entry name" value="SIGMA FACTOR F FLAGELLAR"/>
    <property type="match status" value="1"/>
</dbReference>
<evidence type="ECO:0000256" key="6">
    <source>
        <dbReference type="HAMAP-Rule" id="MF_02064"/>
    </source>
</evidence>
<evidence type="ECO:0000256" key="4">
    <source>
        <dbReference type="ARBA" id="ARBA00023125"/>
    </source>
</evidence>
<proteinExistence type="inferred from homology"/>
<protein>
    <recommendedName>
        <fullName evidence="6">RNA polymerase sigma factor SigI</fullName>
    </recommendedName>
</protein>
<evidence type="ECO:0000256" key="2">
    <source>
        <dbReference type="ARBA" id="ARBA00023015"/>
    </source>
</evidence>
<gene>
    <name evidence="6 8" type="primary">sigI</name>
    <name evidence="8" type="ORF">ACFOZY_03025</name>
</gene>
<evidence type="ECO:0000313" key="8">
    <source>
        <dbReference type="EMBL" id="MFC4409406.1"/>
    </source>
</evidence>
<comment type="similarity">
    <text evidence="6">Belongs to the sigma-70 factor family. SigI subfamily.</text>
</comment>
<comment type="subunit">
    <text evidence="6">Interacts with RsgI.</text>
</comment>
<dbReference type="PIRSF" id="PIRSF038953">
    <property type="entry name" value="SigI"/>
    <property type="match status" value="1"/>
</dbReference>
<dbReference type="InterPro" id="IPR014244">
    <property type="entry name" value="RNA_pol_sigma-I"/>
</dbReference>
<keyword evidence="6" id="KW-0346">Stress response</keyword>
<evidence type="ECO:0000256" key="3">
    <source>
        <dbReference type="ARBA" id="ARBA00023082"/>
    </source>
</evidence>
<feature type="short sequence motif" description="Polymerase core binding" evidence="6">
    <location>
        <begin position="63"/>
        <end position="76"/>
    </location>
</feature>
<comment type="caution">
    <text evidence="8">The sequence shown here is derived from an EMBL/GenBank/DDBJ whole genome shotgun (WGS) entry which is preliminary data.</text>
</comment>
<feature type="DNA-binding region" description="H-T-H motif" evidence="6">
    <location>
        <begin position="208"/>
        <end position="227"/>
    </location>
</feature>
<keyword evidence="1 6" id="KW-0963">Cytoplasm</keyword>
<evidence type="ECO:0000313" key="9">
    <source>
        <dbReference type="Proteomes" id="UP001595817"/>
    </source>
</evidence>
<dbReference type="InterPro" id="IPR013325">
    <property type="entry name" value="RNA_pol_sigma_r2"/>
</dbReference>
<dbReference type="Pfam" id="PF04542">
    <property type="entry name" value="Sigma70_r2"/>
    <property type="match status" value="1"/>
</dbReference>
<comment type="activity regulation">
    <text evidence="6">Negatively regulated by the anti-sigma-I factor RsgI.</text>
</comment>
<keyword evidence="9" id="KW-1185">Reference proteome</keyword>
<dbReference type="EMBL" id="JBHSEC010000002">
    <property type="protein sequence ID" value="MFC4409406.1"/>
    <property type="molecule type" value="Genomic_DNA"/>
</dbReference>
<keyword evidence="5 6" id="KW-0804">Transcription</keyword>
<evidence type="ECO:0000259" key="7">
    <source>
        <dbReference type="Pfam" id="PF04542"/>
    </source>
</evidence>
<organism evidence="8 9">
    <name type="scientific">Chungangia koreensis</name>
    <dbReference type="NCBI Taxonomy" id="752657"/>
    <lineage>
        <taxon>Bacteria</taxon>
        <taxon>Bacillati</taxon>
        <taxon>Bacillota</taxon>
        <taxon>Bacilli</taxon>
        <taxon>Lactobacillales</taxon>
        <taxon>Chungangia</taxon>
    </lineage>
</organism>
<keyword evidence="2 6" id="KW-0805">Transcription regulation</keyword>
<dbReference type="SUPFAM" id="SSF88946">
    <property type="entry name" value="Sigma2 domain of RNA polymerase sigma factors"/>
    <property type="match status" value="1"/>
</dbReference>
<sequence length="251" mass="28970">MLLSTIYGFFKRNNNSDTSIEETVVEAQNGSEKAVDAILVSYTPFVKKTASLVCKKYITDQDDEYSIALLAFHEAIVKYKNDRNASFLTFAHLLIKRKLIDHIRKEVRVKEVSFGMADSDSDEPDLLTKFEHSSSIEHFTEEQRASDRREEMQRYGELLESYGLSFEELVSVSPKHADARQTAIEIAEIIAGTEEFNQYVIEKKRLPIKELEELVEVSRKTIERQRKYILALVLLLGSDFEVLKEYLKGRM</sequence>
<dbReference type="Gene3D" id="1.10.1740.10">
    <property type="match status" value="1"/>
</dbReference>
<dbReference type="InterPro" id="IPR007627">
    <property type="entry name" value="RNA_pol_sigma70_r2"/>
</dbReference>
<keyword evidence="3 6" id="KW-0731">Sigma factor</keyword>
<dbReference type="Proteomes" id="UP001595817">
    <property type="component" value="Unassembled WGS sequence"/>
</dbReference>
<reference evidence="9" key="1">
    <citation type="journal article" date="2019" name="Int. J. Syst. Evol. Microbiol.">
        <title>The Global Catalogue of Microorganisms (GCM) 10K type strain sequencing project: providing services to taxonomists for standard genome sequencing and annotation.</title>
        <authorList>
            <consortium name="The Broad Institute Genomics Platform"/>
            <consortium name="The Broad Institute Genome Sequencing Center for Infectious Disease"/>
            <person name="Wu L."/>
            <person name="Ma J."/>
        </authorList>
    </citation>
    <scope>NUCLEOTIDE SEQUENCE [LARGE SCALE GENOMIC DNA]</scope>
    <source>
        <strain evidence="9">CCUG 59778</strain>
    </source>
</reference>
<accession>A0ABV8X0Y7</accession>
<keyword evidence="4 6" id="KW-0238">DNA-binding</keyword>
<evidence type="ECO:0000256" key="5">
    <source>
        <dbReference type="ARBA" id="ARBA00023163"/>
    </source>
</evidence>
<dbReference type="HAMAP" id="MF_02064">
    <property type="entry name" value="Sigma70_SigI"/>
    <property type="match status" value="1"/>
</dbReference>